<evidence type="ECO:0000313" key="2">
    <source>
        <dbReference type="EMBL" id="QHT90753.1"/>
    </source>
</evidence>
<sequence length="90" mass="11044">MLSELLAKYKEAKILLETQEKRVERYRKKIEDQMIAEGRDQYTDGQWTVRRQVQQRMMFTKKHVPENIWKQYAQPQKVEFVSIREAQQKK</sequence>
<feature type="coiled-coil region" evidence="1">
    <location>
        <begin position="2"/>
        <end position="36"/>
    </location>
</feature>
<dbReference type="EMBL" id="MN740157">
    <property type="protein sequence ID" value="QHT90753.1"/>
    <property type="molecule type" value="Genomic_DNA"/>
</dbReference>
<name>A0A6C0IGW2_9ZZZZ</name>
<dbReference type="AlphaFoldDB" id="A0A6C0IGW2"/>
<keyword evidence="1" id="KW-0175">Coiled coil</keyword>
<organism evidence="2">
    <name type="scientific">viral metagenome</name>
    <dbReference type="NCBI Taxonomy" id="1070528"/>
    <lineage>
        <taxon>unclassified sequences</taxon>
        <taxon>metagenomes</taxon>
        <taxon>organismal metagenomes</taxon>
    </lineage>
</organism>
<evidence type="ECO:0000256" key="1">
    <source>
        <dbReference type="SAM" id="Coils"/>
    </source>
</evidence>
<accession>A0A6C0IGW2</accession>
<proteinExistence type="predicted"/>
<protein>
    <submittedName>
        <fullName evidence="2">Uncharacterized protein</fullName>
    </submittedName>
</protein>
<reference evidence="2" key="1">
    <citation type="journal article" date="2020" name="Nature">
        <title>Giant virus diversity and host interactions through global metagenomics.</title>
        <authorList>
            <person name="Schulz F."/>
            <person name="Roux S."/>
            <person name="Paez-Espino D."/>
            <person name="Jungbluth S."/>
            <person name="Walsh D.A."/>
            <person name="Denef V.J."/>
            <person name="McMahon K.D."/>
            <person name="Konstantinidis K.T."/>
            <person name="Eloe-Fadrosh E.A."/>
            <person name="Kyrpides N.C."/>
            <person name="Woyke T."/>
        </authorList>
    </citation>
    <scope>NUCLEOTIDE SEQUENCE</scope>
    <source>
        <strain evidence="2">GVMAG-M-3300023184-71</strain>
    </source>
</reference>